<dbReference type="Proteomes" id="UP000699462">
    <property type="component" value="Unassembled WGS sequence"/>
</dbReference>
<dbReference type="InterPro" id="IPR016460">
    <property type="entry name" value="COPB1"/>
</dbReference>
<gene>
    <name evidence="17" type="ORF">P879_06171</name>
</gene>
<dbReference type="Pfam" id="PF14806">
    <property type="entry name" value="Coatomer_b_Cpla"/>
    <property type="match status" value="1"/>
</dbReference>
<dbReference type="Gene3D" id="1.25.10.10">
    <property type="entry name" value="Leucine-rich Repeat Variant"/>
    <property type="match status" value="1"/>
</dbReference>
<evidence type="ECO:0000256" key="4">
    <source>
        <dbReference type="ARBA" id="ARBA00022490"/>
    </source>
</evidence>
<keyword evidence="9 12" id="KW-0472">Membrane</keyword>
<dbReference type="GO" id="GO:0005198">
    <property type="term" value="F:structural molecule activity"/>
    <property type="evidence" value="ECO:0007669"/>
    <property type="project" value="InterPro"/>
</dbReference>
<feature type="region of interest" description="Disordered" evidence="13">
    <location>
        <begin position="1014"/>
        <end position="1067"/>
    </location>
</feature>
<dbReference type="GO" id="GO:0030126">
    <property type="term" value="C:COPI vesicle coat"/>
    <property type="evidence" value="ECO:0007669"/>
    <property type="project" value="InterPro"/>
</dbReference>
<dbReference type="Pfam" id="PF01602">
    <property type="entry name" value="Adaptin_N"/>
    <property type="match status" value="1"/>
</dbReference>
<keyword evidence="10 12" id="KW-0968">Cytoplasmic vesicle</keyword>
<sequence length="1067" mass="119268">MAGEQICYTLIGLSPEAKSYSEQQLKDDLQHSSVDVKREALKEVIRLIVNGEKFPNLLMTVIRFVMPSQDHIIKKLLLLFWEVVPKYGPDGKLLHEMILVCDAYRKDLQHPNEFIRGSTLRFLCKLKEPELLEPLMPAIQQCLEHRHAYVRRNAVLAIFTIYKNFEHLIPDAPEKILQFLEQEQDASCKRNAFMMLVHVSQSSALEYLVDRLDQVQNFGDILQLIIVELIYKVCHQKPSERLRFIRCVYSLLQSSSPAVRYEAAGTLITLSSAPSALKAAASCYVNLILKESDNNVKLIVLSRLTDLRQYHERILQDLVMDIVQILAASDMEIRQKTLDLTMDLVTSRSADELIKLYRKELLKACNGNGAGGGSRVASAVASSTTGSGNGSKTAVGSVTNSDEANYRYALVHTIYDIAIRFPETLPTIVPTVCDILTYEEMGDSRAATEVCRFLREVCQRYDQRKSEVLEKLVQVFPNVSGQETLRHIIWIFGEFCTTSEEINACITLFRQVIGDLPLVDEEMRRQAQDGVGSGTEGTSALLSTDVNFGLTQAQRVTADGTYATQTALTFPPAKSVAKAIKRPVLQAALFESAYMPAVVLSACLVKLCYRFKLAISEQAKQDLPTDEESKHRSTETRENAFCAECMLIIASMLHLANSGLLPHQVNPDHLDRMWICLKVLSDGRLEVLKAFAETSRMCLTEMLTYQESERKAAAKSRNRTLEQRQQQEAELNRADAPVKFSLLSGQSDLGDMVDRFDLTLSQALGATVKGSSDDAYATSKLSKVRQLTGFSDPIYAEAYVHVNQFDIVLDVLIVNQTRDTLQNLTLELSTQGDLRLVEKPSPLTVAPQDFANMKANIKVSSTENGIIFGNISYDMRGSAGETTCIVLNDIHIDIMEYILPATCSPAEFRQMWSEFEWENKVTVNTQITDLFGYLSHISAQTNLRCLTPMEALLGECDYLCVTMYARTIFGEHVLANLCLEKTDSDQPVTGHVRIRAKTQGMAVTMGEKVSTCQKNWHRPGGSHTNVMSNYNTGTEDPDNKLRSDDDGDTGVGVMRSHSPARPTLSND</sequence>
<dbReference type="EMBL" id="JTDF01012162">
    <property type="protein sequence ID" value="KAF8563349.1"/>
    <property type="molecule type" value="Genomic_DNA"/>
</dbReference>
<keyword evidence="18" id="KW-1185">Reference proteome</keyword>
<dbReference type="SUPFAM" id="SSF48371">
    <property type="entry name" value="ARM repeat"/>
    <property type="match status" value="1"/>
</dbReference>
<feature type="compositionally biased region" description="Polar residues" evidence="13">
    <location>
        <begin position="1022"/>
        <end position="1034"/>
    </location>
</feature>
<evidence type="ECO:0000259" key="15">
    <source>
        <dbReference type="Pfam" id="PF07718"/>
    </source>
</evidence>
<dbReference type="AlphaFoldDB" id="A0A8T0D688"/>
<dbReference type="GO" id="GO:0006886">
    <property type="term" value="P:intracellular protein transport"/>
    <property type="evidence" value="ECO:0007669"/>
    <property type="project" value="InterPro"/>
</dbReference>
<keyword evidence="6 12" id="KW-0931">ER-Golgi transport</keyword>
<evidence type="ECO:0000256" key="9">
    <source>
        <dbReference type="ARBA" id="ARBA00023136"/>
    </source>
</evidence>
<evidence type="ECO:0000256" key="13">
    <source>
        <dbReference type="SAM" id="MobiDB-lite"/>
    </source>
</evidence>
<evidence type="ECO:0000256" key="10">
    <source>
        <dbReference type="ARBA" id="ARBA00023329"/>
    </source>
</evidence>
<dbReference type="PIRSF" id="PIRSF005727">
    <property type="entry name" value="Coatomer_beta_subunit"/>
    <property type="match status" value="1"/>
</dbReference>
<evidence type="ECO:0000256" key="6">
    <source>
        <dbReference type="ARBA" id="ARBA00022892"/>
    </source>
</evidence>
<dbReference type="InterPro" id="IPR011989">
    <property type="entry name" value="ARM-like"/>
</dbReference>
<keyword evidence="3 12" id="KW-0813">Transport</keyword>
<accession>A0A8T0D688</accession>
<feature type="domain" description="Coatomer beta subunit C-terminal" evidence="15">
    <location>
        <begin position="735"/>
        <end position="874"/>
    </location>
</feature>
<keyword evidence="8 12" id="KW-0333">Golgi apparatus</keyword>
<name>A0A8T0D688_9TREM</name>
<dbReference type="InterPro" id="IPR016024">
    <property type="entry name" value="ARM-type_fold"/>
</dbReference>
<protein>
    <recommendedName>
        <fullName evidence="2 12">Coatomer subunit beta</fullName>
    </recommendedName>
    <alternativeName>
        <fullName evidence="11 12">Beta-coat protein</fullName>
    </alternativeName>
</protein>
<keyword evidence="4 12" id="KW-0963">Cytoplasm</keyword>
<dbReference type="InterPro" id="IPR011710">
    <property type="entry name" value="Coatomer_bsu_C"/>
</dbReference>
<keyword evidence="7 12" id="KW-0653">Protein transport</keyword>
<comment type="subcellular location">
    <subcellularLocation>
        <location evidence="12">Cytoplasm</location>
    </subcellularLocation>
    <subcellularLocation>
        <location evidence="1 12">Golgi apparatus membrane</location>
        <topology evidence="1 12">Peripheral membrane protein</topology>
        <orientation evidence="1 12">Cytoplasmic side</orientation>
    </subcellularLocation>
    <subcellularLocation>
        <location evidence="12">Cytoplasmic vesicle</location>
        <location evidence="12">COPI-coated vesicle membrane</location>
        <topology evidence="12">Peripheral membrane protein</topology>
        <orientation evidence="12">Cytoplasmic side</orientation>
    </subcellularLocation>
</comment>
<evidence type="ECO:0000256" key="7">
    <source>
        <dbReference type="ARBA" id="ARBA00022927"/>
    </source>
</evidence>
<dbReference type="PANTHER" id="PTHR10635">
    <property type="entry name" value="COATOMER SUBUNIT BETA"/>
    <property type="match status" value="1"/>
</dbReference>
<evidence type="ECO:0000256" key="1">
    <source>
        <dbReference type="ARBA" id="ARBA00004255"/>
    </source>
</evidence>
<comment type="caution">
    <text evidence="17">The sequence shown here is derived from an EMBL/GenBank/DDBJ whole genome shotgun (WGS) entry which is preliminary data.</text>
</comment>
<reference evidence="17 18" key="1">
    <citation type="submission" date="2019-07" db="EMBL/GenBank/DDBJ databases">
        <title>Annotation for the trematode Paragonimus westermani.</title>
        <authorList>
            <person name="Choi Y.-J."/>
        </authorList>
    </citation>
    <scope>NUCLEOTIDE SEQUENCE [LARGE SCALE GENOMIC DNA]</scope>
    <source>
        <strain evidence="17">180907_Pwestermani</strain>
    </source>
</reference>
<dbReference type="GO" id="GO:0006888">
    <property type="term" value="P:endoplasmic reticulum to Golgi vesicle-mediated transport"/>
    <property type="evidence" value="ECO:0007669"/>
    <property type="project" value="TreeGrafter"/>
</dbReference>
<evidence type="ECO:0000313" key="17">
    <source>
        <dbReference type="EMBL" id="KAF8563349.1"/>
    </source>
</evidence>
<dbReference type="InterPro" id="IPR029446">
    <property type="entry name" value="COPB1_appendage_platform_dom"/>
</dbReference>
<proteinExistence type="predicted"/>
<evidence type="ECO:0000256" key="5">
    <source>
        <dbReference type="ARBA" id="ARBA00022737"/>
    </source>
</evidence>
<evidence type="ECO:0000313" key="18">
    <source>
        <dbReference type="Proteomes" id="UP000699462"/>
    </source>
</evidence>
<keyword evidence="5" id="KW-0677">Repeat</keyword>
<dbReference type="OrthoDB" id="10261439at2759"/>
<evidence type="ECO:0000259" key="16">
    <source>
        <dbReference type="Pfam" id="PF14806"/>
    </source>
</evidence>
<organism evidence="17 18">
    <name type="scientific">Paragonimus westermani</name>
    <dbReference type="NCBI Taxonomy" id="34504"/>
    <lineage>
        <taxon>Eukaryota</taxon>
        <taxon>Metazoa</taxon>
        <taxon>Spiralia</taxon>
        <taxon>Lophotrochozoa</taxon>
        <taxon>Platyhelminthes</taxon>
        <taxon>Trematoda</taxon>
        <taxon>Digenea</taxon>
        <taxon>Plagiorchiida</taxon>
        <taxon>Troglotremata</taxon>
        <taxon>Troglotrematidae</taxon>
        <taxon>Paragonimus</taxon>
    </lineage>
</organism>
<dbReference type="Pfam" id="PF07718">
    <property type="entry name" value="Coatamer_beta_C"/>
    <property type="match status" value="1"/>
</dbReference>
<comment type="function">
    <text evidence="12">The coatomer is a cytosolic protein complex that binds to dilysine motifs and reversibly associates with Golgi non-clathrin-coated vesicles, which further mediate biosynthetic protein transport from the ER, via the Golgi up to the trans Golgi network. Coatomer complex is required for budding from Golgi membranes, and is essential for the retrograde Golgi-to-ER transport of dilysine-tagged proteins.</text>
</comment>
<comment type="subunit">
    <text evidence="12">Oligomeric complex that consists of at least the alpha, beta, beta', gamma, delta, epsilon and zeta subunits.</text>
</comment>
<evidence type="ECO:0000259" key="14">
    <source>
        <dbReference type="Pfam" id="PF01602"/>
    </source>
</evidence>
<feature type="domain" description="Coatomer beta subunit appendage platform" evidence="16">
    <location>
        <begin position="881"/>
        <end position="1009"/>
    </location>
</feature>
<dbReference type="PANTHER" id="PTHR10635:SF0">
    <property type="entry name" value="COATOMER SUBUNIT BETA"/>
    <property type="match status" value="1"/>
</dbReference>
<evidence type="ECO:0000256" key="8">
    <source>
        <dbReference type="ARBA" id="ARBA00023034"/>
    </source>
</evidence>
<evidence type="ECO:0000256" key="12">
    <source>
        <dbReference type="PIRNR" id="PIRNR005727"/>
    </source>
</evidence>
<feature type="domain" description="Clathrin/coatomer adaptor adaptin-like N-terminal" evidence="14">
    <location>
        <begin position="18"/>
        <end position="522"/>
    </location>
</feature>
<dbReference type="GO" id="GO:0006891">
    <property type="term" value="P:intra-Golgi vesicle-mediated transport"/>
    <property type="evidence" value="ECO:0007669"/>
    <property type="project" value="TreeGrafter"/>
</dbReference>
<evidence type="ECO:0000256" key="2">
    <source>
        <dbReference type="ARBA" id="ARBA00017024"/>
    </source>
</evidence>
<dbReference type="GO" id="GO:0000139">
    <property type="term" value="C:Golgi membrane"/>
    <property type="evidence" value="ECO:0007669"/>
    <property type="project" value="UniProtKB-SubCell"/>
</dbReference>
<evidence type="ECO:0000256" key="3">
    <source>
        <dbReference type="ARBA" id="ARBA00022448"/>
    </source>
</evidence>
<dbReference type="InterPro" id="IPR002553">
    <property type="entry name" value="Clathrin/coatomer_adapt-like_N"/>
</dbReference>
<evidence type="ECO:0000256" key="11">
    <source>
        <dbReference type="ARBA" id="ARBA00030841"/>
    </source>
</evidence>